<reference evidence="4" key="1">
    <citation type="submission" date="2020-05" db="EMBL/GenBank/DDBJ databases">
        <title>Nod-independent and nitrogen-fixing Bradyrhizobium aeschynomene sp. nov. isolated from nodules of Aeschynomene indica.</title>
        <authorList>
            <person name="Zhang Z."/>
        </authorList>
    </citation>
    <scope>NUCLEOTIDE SEQUENCE</scope>
    <source>
        <strain evidence="4">83012</strain>
    </source>
</reference>
<organism evidence="4 5">
    <name type="scientific">Bradyrhizobium aeschynomenes</name>
    <dbReference type="NCBI Taxonomy" id="2734909"/>
    <lineage>
        <taxon>Bacteria</taxon>
        <taxon>Pseudomonadati</taxon>
        <taxon>Pseudomonadota</taxon>
        <taxon>Alphaproteobacteria</taxon>
        <taxon>Hyphomicrobiales</taxon>
        <taxon>Nitrobacteraceae</taxon>
        <taxon>Bradyrhizobium</taxon>
    </lineage>
</organism>
<proteinExistence type="predicted"/>
<evidence type="ECO:0000313" key="5">
    <source>
        <dbReference type="Proteomes" id="UP000886476"/>
    </source>
</evidence>
<dbReference type="InterPro" id="IPR007527">
    <property type="entry name" value="Znf_SWIM"/>
</dbReference>
<evidence type="ECO:0000256" key="1">
    <source>
        <dbReference type="PROSITE-ProRule" id="PRU00325"/>
    </source>
</evidence>
<keyword evidence="1" id="KW-0863">Zinc-finger</keyword>
<evidence type="ECO:0000313" key="4">
    <source>
        <dbReference type="EMBL" id="NPU66561.1"/>
    </source>
</evidence>
<feature type="compositionally biased region" description="Low complexity" evidence="2">
    <location>
        <begin position="138"/>
        <end position="148"/>
    </location>
</feature>
<feature type="domain" description="SWIM-type" evidence="3">
    <location>
        <begin position="54"/>
        <end position="87"/>
    </location>
</feature>
<keyword evidence="5" id="KW-1185">Reference proteome</keyword>
<protein>
    <submittedName>
        <fullName evidence="4">SWIM zinc finger family protein</fullName>
    </submittedName>
</protein>
<keyword evidence="1" id="KW-0862">Zinc</keyword>
<accession>A0ABX2CEA6</accession>
<evidence type="ECO:0000259" key="3">
    <source>
        <dbReference type="PROSITE" id="PS50966"/>
    </source>
</evidence>
<dbReference type="PROSITE" id="PS50966">
    <property type="entry name" value="ZF_SWIM"/>
    <property type="match status" value="1"/>
</dbReference>
<feature type="region of interest" description="Disordered" evidence="2">
    <location>
        <begin position="138"/>
        <end position="157"/>
    </location>
</feature>
<evidence type="ECO:0000256" key="2">
    <source>
        <dbReference type="SAM" id="MobiDB-lite"/>
    </source>
</evidence>
<dbReference type="Pfam" id="PF04434">
    <property type="entry name" value="SWIM"/>
    <property type="match status" value="1"/>
</dbReference>
<dbReference type="EMBL" id="JABFDN010000004">
    <property type="protein sequence ID" value="NPU66561.1"/>
    <property type="molecule type" value="Genomic_DNA"/>
</dbReference>
<dbReference type="Proteomes" id="UP000886476">
    <property type="component" value="Unassembled WGS sequence"/>
</dbReference>
<feature type="region of interest" description="Disordered" evidence="2">
    <location>
        <begin position="104"/>
        <end position="131"/>
    </location>
</feature>
<comment type="caution">
    <text evidence="4">The sequence shown here is derived from an EMBL/GenBank/DDBJ whole genome shotgun (WGS) entry which is preliminary data.</text>
</comment>
<name>A0ABX2CEA6_9BRAD</name>
<sequence>MSLTRERIEGLAPDQASLAAALKLVKPASWPVLAASTDAEVLWGECQGSGATPYRIVTAADGGSYKCTCPSRKFPCKHVLAVLWLRVDKPERFESASPPQWVEDWSARRRGGGHSPGKPKPDGDEAGTPPSLDAALAEAATTTPADPKAAARAEAQRERIKAEREGAILAGLDELERWIADQLNQGLADFAGRVGSAARTLSTRLVDAKAGGLAARLDQLGTELFRVGEERRADLAIERLGAMALIASAYRHQDRLPAPLRDDVRRAVGWSLRREELLADATAPRVTSVWIVAANLSEVQPDKLRRLETWMINASTDINQPRAAVLIDFVPVSGGGAGFPFSPGELIEGEVVFYPSAAPLRGLLASRKTAITARWPQSLPGLTPALQDYAGRLAALPWLDRWPLLLSNVALRTAGKNALGIADVSGAAIAVERSQFDQLLPLLGLDDVSLLCLWDGRTAQVLAADTPLGRWHHED</sequence>
<dbReference type="RefSeq" id="WP_172111624.1">
    <property type="nucleotide sequence ID" value="NZ_JABFDN010000004.1"/>
</dbReference>
<keyword evidence="1" id="KW-0479">Metal-binding</keyword>
<gene>
    <name evidence="4" type="ORF">HL667_16270</name>
</gene>